<sequence>MEENKPTAATKAKRKYNDANYERIPLDVRKGTKAEYKAAADRAGKSLNAYIQEAVEEKMKREKEQQD</sequence>
<accession>A0ABU9DVI2</accession>
<dbReference type="RefSeq" id="WP_341420017.1">
    <property type="nucleotide sequence ID" value="NZ_JBBPCC010000038.1"/>
</dbReference>
<comment type="caution">
    <text evidence="1">The sequence shown here is derived from an EMBL/GenBank/DDBJ whole genome shotgun (WGS) entry which is preliminary data.</text>
</comment>
<evidence type="ECO:0000313" key="1">
    <source>
        <dbReference type="EMBL" id="MEK8132891.1"/>
    </source>
</evidence>
<evidence type="ECO:0000313" key="2">
    <source>
        <dbReference type="Proteomes" id="UP001469365"/>
    </source>
</evidence>
<organism evidence="1 2">
    <name type="scientific">Paenibacillus filicis</name>
    <dbReference type="NCBI Taxonomy" id="669464"/>
    <lineage>
        <taxon>Bacteria</taxon>
        <taxon>Bacillati</taxon>
        <taxon>Bacillota</taxon>
        <taxon>Bacilli</taxon>
        <taxon>Bacillales</taxon>
        <taxon>Paenibacillaceae</taxon>
        <taxon>Paenibacillus</taxon>
    </lineage>
</organism>
<gene>
    <name evidence="1" type="ORF">WMW72_33920</name>
</gene>
<reference evidence="1 2" key="1">
    <citation type="submission" date="2024-04" db="EMBL/GenBank/DDBJ databases">
        <title>draft genome sequnece of Paenibacillus filicis.</title>
        <authorList>
            <person name="Kim D.-U."/>
        </authorList>
    </citation>
    <scope>NUCLEOTIDE SEQUENCE [LARGE SCALE GENOMIC DNA]</scope>
    <source>
        <strain evidence="1 2">KACC14197</strain>
    </source>
</reference>
<dbReference type="Proteomes" id="UP001469365">
    <property type="component" value="Unassembled WGS sequence"/>
</dbReference>
<dbReference type="InterPro" id="IPR013321">
    <property type="entry name" value="Arc_rbn_hlx_hlx"/>
</dbReference>
<proteinExistence type="predicted"/>
<name>A0ABU9DVI2_9BACL</name>
<dbReference type="EMBL" id="JBBPCC010000038">
    <property type="protein sequence ID" value="MEK8132891.1"/>
    <property type="molecule type" value="Genomic_DNA"/>
</dbReference>
<protein>
    <submittedName>
        <fullName evidence="1">Transcriptional regulator</fullName>
    </submittedName>
</protein>
<dbReference type="Gene3D" id="1.10.1220.10">
    <property type="entry name" value="Met repressor-like"/>
    <property type="match status" value="1"/>
</dbReference>
<keyword evidence="2" id="KW-1185">Reference proteome</keyword>